<dbReference type="RefSeq" id="WP_106542107.1">
    <property type="nucleotide sequence ID" value="NZ_BLAU01000001.1"/>
</dbReference>
<evidence type="ECO:0000313" key="4">
    <source>
        <dbReference type="Proteomes" id="UP000240621"/>
    </source>
</evidence>
<dbReference type="InterPro" id="IPR005133">
    <property type="entry name" value="PhaG_MnhG_YufB"/>
</dbReference>
<accession>A0A2P8CEA1</accession>
<keyword evidence="1" id="KW-0472">Membrane</keyword>
<reference evidence="3 4" key="1">
    <citation type="submission" date="2018-03" db="EMBL/GenBank/DDBJ databases">
        <title>Genomic Encyclopedia of Archaeal and Bacterial Type Strains, Phase II (KMG-II): from individual species to whole genera.</title>
        <authorList>
            <person name="Goeker M."/>
        </authorList>
    </citation>
    <scope>NUCLEOTIDE SEQUENCE [LARGE SCALE GENOMIC DNA]</scope>
    <source>
        <strain evidence="3 4">DSM 27267</strain>
    </source>
</reference>
<dbReference type="EMBL" id="PYGC01000004">
    <property type="protein sequence ID" value="PSK83315.1"/>
    <property type="molecule type" value="Genomic_DNA"/>
</dbReference>
<evidence type="ECO:0000313" key="2">
    <source>
        <dbReference type="EMBL" id="GET21802.1"/>
    </source>
</evidence>
<dbReference type="GO" id="GO:0015385">
    <property type="term" value="F:sodium:proton antiporter activity"/>
    <property type="evidence" value="ECO:0007669"/>
    <property type="project" value="TreeGrafter"/>
</dbReference>
<organism evidence="3 4">
    <name type="scientific">Prolixibacter denitrificans</name>
    <dbReference type="NCBI Taxonomy" id="1541063"/>
    <lineage>
        <taxon>Bacteria</taxon>
        <taxon>Pseudomonadati</taxon>
        <taxon>Bacteroidota</taxon>
        <taxon>Bacteroidia</taxon>
        <taxon>Marinilabiliales</taxon>
        <taxon>Prolixibacteraceae</taxon>
        <taxon>Prolixibacter</taxon>
    </lineage>
</organism>
<dbReference type="PANTHER" id="PTHR34703:SF1">
    <property type="entry name" value="ANTIPORTER SUBUNIT MNHG2-RELATED"/>
    <property type="match status" value="1"/>
</dbReference>
<feature type="transmembrane region" description="Helical" evidence="1">
    <location>
        <begin position="48"/>
        <end position="74"/>
    </location>
</feature>
<name>A0A2P8CEA1_9BACT</name>
<dbReference type="EMBL" id="BLAU01000001">
    <property type="protein sequence ID" value="GET21802.1"/>
    <property type="molecule type" value="Genomic_DNA"/>
</dbReference>
<protein>
    <submittedName>
        <fullName evidence="3">Multicomponent Na+:H+ antiporter subunit G</fullName>
    </submittedName>
    <submittedName>
        <fullName evidence="2">Na+/H+ antiporter subunit G</fullName>
    </submittedName>
</protein>
<keyword evidence="1" id="KW-0812">Transmembrane</keyword>
<comment type="caution">
    <text evidence="3">The sequence shown here is derived from an EMBL/GenBank/DDBJ whole genome shotgun (WGS) entry which is preliminary data.</text>
</comment>
<gene>
    <name evidence="3" type="ORF">CLV93_104245</name>
    <name evidence="2" type="ORF">JCM18694_20480</name>
</gene>
<dbReference type="PANTHER" id="PTHR34703">
    <property type="entry name" value="ANTIPORTER SUBUNIT MNHG2-RELATED"/>
    <property type="match status" value="1"/>
</dbReference>
<sequence>MEILKIIGAVITLMGSIALFLGALGLVRMPDLYNRIQTGTKASTFGTVLTLLGLIFIFPGWVGKLFILMLFVGISNPVSSHVLARNAYRYGVPLSDKTTVDRLAEDIENKEVEPVNNAL</sequence>
<dbReference type="Proteomes" id="UP000240621">
    <property type="component" value="Unassembled WGS sequence"/>
</dbReference>
<dbReference type="NCBIfam" id="TIGR01300">
    <property type="entry name" value="CPA3_mnhG_phaG"/>
    <property type="match status" value="1"/>
</dbReference>
<keyword evidence="5" id="KW-1185">Reference proteome</keyword>
<keyword evidence="1" id="KW-1133">Transmembrane helix</keyword>
<dbReference type="Proteomes" id="UP000396862">
    <property type="component" value="Unassembled WGS sequence"/>
</dbReference>
<evidence type="ECO:0000256" key="1">
    <source>
        <dbReference type="SAM" id="Phobius"/>
    </source>
</evidence>
<dbReference type="NCBIfam" id="NF009314">
    <property type="entry name" value="PRK12674.1-2"/>
    <property type="match status" value="1"/>
</dbReference>
<dbReference type="AlphaFoldDB" id="A0A2P8CEA1"/>
<feature type="transmembrane region" description="Helical" evidence="1">
    <location>
        <begin position="6"/>
        <end position="27"/>
    </location>
</feature>
<proteinExistence type="predicted"/>
<evidence type="ECO:0000313" key="3">
    <source>
        <dbReference type="EMBL" id="PSK83315.1"/>
    </source>
</evidence>
<reference evidence="2 5" key="2">
    <citation type="submission" date="2019-10" db="EMBL/GenBank/DDBJ databases">
        <title>Prolixibacter strains distinguished by the presence of nitrate reductase genes were adept at nitrate-dependent anaerobic corrosion of metallic iron and carbon steel.</title>
        <authorList>
            <person name="Iino T."/>
            <person name="Shono N."/>
            <person name="Ito K."/>
            <person name="Nakamura R."/>
            <person name="Sueoka K."/>
            <person name="Harayama S."/>
            <person name="Ohkuma M."/>
        </authorList>
    </citation>
    <scope>NUCLEOTIDE SEQUENCE [LARGE SCALE GENOMIC DNA]</scope>
    <source>
        <strain evidence="2 5">MIC1-1</strain>
    </source>
</reference>
<dbReference type="OrthoDB" id="9806575at2"/>
<dbReference type="Pfam" id="PF03334">
    <property type="entry name" value="PhaG_MnhG_YufB"/>
    <property type="match status" value="1"/>
</dbReference>
<evidence type="ECO:0000313" key="5">
    <source>
        <dbReference type="Proteomes" id="UP000396862"/>
    </source>
</evidence>